<dbReference type="InterPro" id="IPR014922">
    <property type="entry name" value="YdhG-like"/>
</dbReference>
<proteinExistence type="predicted"/>
<feature type="domain" description="YdhG-like" evidence="1">
    <location>
        <begin position="15"/>
        <end position="112"/>
    </location>
</feature>
<evidence type="ECO:0000259" key="1">
    <source>
        <dbReference type="Pfam" id="PF08818"/>
    </source>
</evidence>
<keyword evidence="3" id="KW-1185">Reference proteome</keyword>
<name>A0A4R4DX69_9BACT</name>
<dbReference type="RefSeq" id="WP_131853418.1">
    <property type="nucleotide sequence ID" value="NZ_SKFH01000034.1"/>
</dbReference>
<dbReference type="Proteomes" id="UP000295164">
    <property type="component" value="Unassembled WGS sequence"/>
</dbReference>
<comment type="caution">
    <text evidence="2">The sequence shown here is derived from an EMBL/GenBank/DDBJ whole genome shotgun (WGS) entry which is preliminary data.</text>
</comment>
<dbReference type="OrthoDB" id="214150at2"/>
<protein>
    <recommendedName>
        <fullName evidence="1">YdhG-like domain-containing protein</fullName>
    </recommendedName>
</protein>
<sequence>MNPNVDFYFEKAGRWQKETEYLRKLVLSCGLQEELKWGCPCYTQDGRNIVLIHHFKEYCALLLFQGALLKDEEGLLVQQTANVQAARQLRFTSLVDVRARQAAVKAYVFEAIEVERAGLRVPLKKTTEFPMAEEFQQELAGDAALKAAFEALTPGRQRAYLLHFSSAKQPKTRAARVAQCRPAILEGKGLND</sequence>
<organism evidence="2 3">
    <name type="scientific">Flaviaesturariibacter aridisoli</name>
    <dbReference type="NCBI Taxonomy" id="2545761"/>
    <lineage>
        <taxon>Bacteria</taxon>
        <taxon>Pseudomonadati</taxon>
        <taxon>Bacteroidota</taxon>
        <taxon>Chitinophagia</taxon>
        <taxon>Chitinophagales</taxon>
        <taxon>Chitinophagaceae</taxon>
        <taxon>Flaviaestuariibacter</taxon>
    </lineage>
</organism>
<accession>A0A4R4DX69</accession>
<evidence type="ECO:0000313" key="3">
    <source>
        <dbReference type="Proteomes" id="UP000295164"/>
    </source>
</evidence>
<gene>
    <name evidence="2" type="ORF">E0486_15505</name>
</gene>
<reference evidence="2 3" key="1">
    <citation type="submission" date="2019-03" db="EMBL/GenBank/DDBJ databases">
        <authorList>
            <person name="Kim M.K.M."/>
        </authorList>
    </citation>
    <scope>NUCLEOTIDE SEQUENCE [LARGE SCALE GENOMIC DNA]</scope>
    <source>
        <strain evidence="2 3">17J68-15</strain>
    </source>
</reference>
<dbReference type="SUPFAM" id="SSF159888">
    <property type="entry name" value="YdhG-like"/>
    <property type="match status" value="1"/>
</dbReference>
<dbReference type="Pfam" id="PF08818">
    <property type="entry name" value="DUF1801"/>
    <property type="match status" value="1"/>
</dbReference>
<dbReference type="EMBL" id="SKFH01000034">
    <property type="protein sequence ID" value="TCZ67484.1"/>
    <property type="molecule type" value="Genomic_DNA"/>
</dbReference>
<evidence type="ECO:0000313" key="2">
    <source>
        <dbReference type="EMBL" id="TCZ67484.1"/>
    </source>
</evidence>
<dbReference type="Pfam" id="PF13376">
    <property type="entry name" value="OmdA"/>
    <property type="match status" value="1"/>
</dbReference>
<dbReference type="PIRSF" id="PIRSF021308">
    <property type="entry name" value="UCP021308"/>
    <property type="match status" value="1"/>
</dbReference>
<dbReference type="AlphaFoldDB" id="A0A4R4DX69"/>
<dbReference type="InterPro" id="IPR016786">
    <property type="entry name" value="YdeI_bac"/>
</dbReference>
<dbReference type="Gene3D" id="3.90.1150.200">
    <property type="match status" value="1"/>
</dbReference>